<dbReference type="AlphaFoldDB" id="A0AAP4FXE5"/>
<comment type="similarity">
    <text evidence="2 9">Belongs to the ABC-2 integral membrane protein family.</text>
</comment>
<feature type="transmembrane region" description="Helical" evidence="9">
    <location>
        <begin position="77"/>
        <end position="98"/>
    </location>
</feature>
<keyword evidence="6 9" id="KW-0812">Transmembrane</keyword>
<keyword evidence="7 9" id="KW-1133">Transmembrane helix</keyword>
<evidence type="ECO:0000313" key="12">
    <source>
        <dbReference type="Proteomes" id="UP001223214"/>
    </source>
</evidence>
<keyword evidence="12" id="KW-1185">Reference proteome</keyword>
<dbReference type="PANTHER" id="PTHR30413">
    <property type="entry name" value="INNER MEMBRANE TRANSPORT PERMEASE"/>
    <property type="match status" value="1"/>
</dbReference>
<evidence type="ECO:0000256" key="4">
    <source>
        <dbReference type="ARBA" id="ARBA00022475"/>
    </source>
</evidence>
<evidence type="ECO:0000256" key="5">
    <source>
        <dbReference type="ARBA" id="ARBA00022519"/>
    </source>
</evidence>
<feature type="domain" description="ABC transmembrane type-2" evidence="10">
    <location>
        <begin position="42"/>
        <end position="265"/>
    </location>
</feature>
<comment type="caution">
    <text evidence="11">The sequence shown here is derived from an EMBL/GenBank/DDBJ whole genome shotgun (WGS) entry which is preliminary data.</text>
</comment>
<feature type="transmembrane region" description="Helical" evidence="9">
    <location>
        <begin position="153"/>
        <end position="178"/>
    </location>
</feature>
<comment type="subcellular location">
    <subcellularLocation>
        <location evidence="1 9">Cell inner membrane</location>
        <topology evidence="1 9">Multi-pass membrane protein</topology>
    </subcellularLocation>
</comment>
<dbReference type="PANTHER" id="PTHR30413:SF8">
    <property type="entry name" value="TRANSPORT PERMEASE PROTEIN"/>
    <property type="match status" value="1"/>
</dbReference>
<feature type="transmembrane region" description="Helical" evidence="9">
    <location>
        <begin position="41"/>
        <end position="65"/>
    </location>
</feature>
<organism evidence="11 12">
    <name type="scientific">Lelliottia wanjuensis</name>
    <dbReference type="NCBI Taxonomy" id="3050585"/>
    <lineage>
        <taxon>Bacteria</taxon>
        <taxon>Pseudomonadati</taxon>
        <taxon>Pseudomonadota</taxon>
        <taxon>Gammaproteobacteria</taxon>
        <taxon>Enterobacterales</taxon>
        <taxon>Enterobacteriaceae</taxon>
        <taxon>Lelliottia</taxon>
    </lineage>
</organism>
<evidence type="ECO:0000259" key="10">
    <source>
        <dbReference type="PROSITE" id="PS51012"/>
    </source>
</evidence>
<dbReference type="Pfam" id="PF01061">
    <property type="entry name" value="ABC2_membrane"/>
    <property type="match status" value="1"/>
</dbReference>
<dbReference type="GO" id="GO:0140359">
    <property type="term" value="F:ABC-type transporter activity"/>
    <property type="evidence" value="ECO:0007669"/>
    <property type="project" value="InterPro"/>
</dbReference>
<keyword evidence="4 9" id="KW-1003">Cell membrane</keyword>
<dbReference type="GO" id="GO:0015920">
    <property type="term" value="P:lipopolysaccharide transport"/>
    <property type="evidence" value="ECO:0007669"/>
    <property type="project" value="TreeGrafter"/>
</dbReference>
<feature type="transmembrane region" description="Helical" evidence="9">
    <location>
        <begin position="240"/>
        <end position="265"/>
    </location>
</feature>
<dbReference type="Proteomes" id="UP001223214">
    <property type="component" value="Unassembled WGS sequence"/>
</dbReference>
<gene>
    <name evidence="11" type="ORF">QQF32_19630</name>
</gene>
<dbReference type="GO" id="GO:0005886">
    <property type="term" value="C:plasma membrane"/>
    <property type="evidence" value="ECO:0007669"/>
    <property type="project" value="UniProtKB-SubCell"/>
</dbReference>
<name>A0AAP4FXE5_9ENTR</name>
<reference evidence="11 12" key="1">
    <citation type="submission" date="2023-06" db="EMBL/GenBank/DDBJ databases">
        <title>Identification and characterization of antibiotic-resistant Gram-negative bacteria.</title>
        <authorList>
            <person name="Cho G.-S."/>
            <person name="Lee J."/>
            <person name="Tai E."/>
            <person name="Jeong S."/>
            <person name="Kim I."/>
            <person name="Kim B.-E."/>
            <person name="Jeong M.-I."/>
            <person name="Oh K.-K."/>
            <person name="Franz C.M.A.P."/>
        </authorList>
    </citation>
    <scope>NUCLEOTIDE SEQUENCE [LARGE SCALE GENOMIC DNA]</scope>
    <source>
        <strain evidence="11 12">V106_12</strain>
    </source>
</reference>
<keyword evidence="3 9" id="KW-0813">Transport</keyword>
<evidence type="ECO:0000256" key="8">
    <source>
        <dbReference type="ARBA" id="ARBA00023136"/>
    </source>
</evidence>
<dbReference type="PROSITE" id="PS51012">
    <property type="entry name" value="ABC_TM2"/>
    <property type="match status" value="1"/>
</dbReference>
<dbReference type="RefSeq" id="WP_285149596.1">
    <property type="nucleotide sequence ID" value="NZ_JASSOM010000073.1"/>
</dbReference>
<proteinExistence type="inferred from homology"/>
<dbReference type="InterPro" id="IPR013525">
    <property type="entry name" value="ABC2_TM"/>
</dbReference>
<feature type="transmembrane region" description="Helical" evidence="9">
    <location>
        <begin position="119"/>
        <end position="147"/>
    </location>
</feature>
<evidence type="ECO:0000256" key="9">
    <source>
        <dbReference type="RuleBase" id="RU361157"/>
    </source>
</evidence>
<dbReference type="InterPro" id="IPR047817">
    <property type="entry name" value="ABC2_TM_bact-type"/>
</dbReference>
<sequence>MADYFISHSRSHSTLAELWHSRYLIRQLMARDFSVRYHHTLLGWLWAIINPALNMTLYYIVFGLMVRLQAPEYPCDYSWVLLSGLMLWMLFSSTFNVVSESLTNNLHLVKKIYFPRVALTIAATGTCIFDFLLALIWMATLMLIFHVKFRVTYIPLALFGAANVVLSGWGVGCVFAVLRLKFRDFRHLIPFILQALFYLTPVVWTSGSVPAAFERLQVLNPVSGIFPLFRYSLLGGERPAACLVVFSSFSCILLAVVGYICFVYSEAGVMDRE</sequence>
<evidence type="ECO:0000256" key="2">
    <source>
        <dbReference type="ARBA" id="ARBA00007783"/>
    </source>
</evidence>
<evidence type="ECO:0000256" key="7">
    <source>
        <dbReference type="ARBA" id="ARBA00022989"/>
    </source>
</evidence>
<evidence type="ECO:0000256" key="6">
    <source>
        <dbReference type="ARBA" id="ARBA00022692"/>
    </source>
</evidence>
<evidence type="ECO:0000256" key="3">
    <source>
        <dbReference type="ARBA" id="ARBA00022448"/>
    </source>
</evidence>
<dbReference type="EMBL" id="JASSOM010000073">
    <property type="protein sequence ID" value="MDK9365412.1"/>
    <property type="molecule type" value="Genomic_DNA"/>
</dbReference>
<keyword evidence="5" id="KW-0997">Cell inner membrane</keyword>
<feature type="transmembrane region" description="Helical" evidence="9">
    <location>
        <begin position="185"/>
        <end position="204"/>
    </location>
</feature>
<evidence type="ECO:0000256" key="1">
    <source>
        <dbReference type="ARBA" id="ARBA00004429"/>
    </source>
</evidence>
<keyword evidence="8 9" id="KW-0472">Membrane</keyword>
<accession>A0AAP4FXE5</accession>
<evidence type="ECO:0000313" key="11">
    <source>
        <dbReference type="EMBL" id="MDK9365412.1"/>
    </source>
</evidence>
<protein>
    <recommendedName>
        <fullName evidence="9">Transport permease protein</fullName>
    </recommendedName>
</protein>